<dbReference type="InterPro" id="IPR043504">
    <property type="entry name" value="Peptidase_S1_PA_chymotrypsin"/>
</dbReference>
<dbReference type="PRINTS" id="PR00722">
    <property type="entry name" value="CHYMOTRYPSIN"/>
</dbReference>
<dbReference type="FunFam" id="2.40.10.10:FF:000028">
    <property type="entry name" value="Serine protease easter"/>
    <property type="match status" value="2"/>
</dbReference>
<sequence length="1516" mass="170120">MVGLAMKLIISSLMLYVVAITVVNANECGLNSVCVPIADCPLIRDNFNLIKRKPYCNLDRPGANVCCTKSSQNYTQPKYVDFRVCLTFFLECRSYESLPRLQNRLGEGCNYTSNFVGRVEAEGKEFPFMALIYGKSGDVPSKICTGTLISKKFVLTAAHCKSVTNPPLTFVRLGELDYVTNADDALLQDIEIKNIIAHPQYYRTPLTFYHDIALIELAKEAIFNDYVRPACLSLEDGNDYQEFLAAGWGYPPSAPTTHLHKVKLDRLDDNCRSYDDVPSLQNPLGAGCNYASDFVGRVKAESKEFPFMAVVHNKNGNQIGATCSGVLISKKYVLTTATPLTWVRLGDLDYDSNTDDALPQDIKIKNFIPHPKYRATELTLYNDIGLVELANDATFNDYVRPACLSPIDDNDFQQFLSAGWGRHNKTSPYRFGALRKVKLDRLDFDKCFAKIKREPFEKGINNRTNMCAIPSTGDIGNCAGDTGGPVFITHPEFPCQFLVVGLMSDSEDLCGTKDDPAIYTRINQLDSVVSRIHGILIQDGHWQGKNQLSAVLDDRRSNEIILQSIDAICNDHHANECGLNSECVPIADCPLLRDNFNLIKRKPYCNLDRPGAHVCCRKSSQSYKQSKNVDLPAVRECRSYNNLTSLQSRLGEGCNCTSNTIGRVKAEPKELPFIALIHAKRGNFVAKLCTGTLISKKYVLTTAHCFFATNIPITWVRLGELDYLTNTNDALPQDIEIKNVITHHKYHVSELAVHHNVALVELAKEAVFNDYVRPACLSLADGNDYQEFLGAGWGYPPLEPSSRLNKMKLNRLDFDKCAEIIQGGRSGKGINNRANMCMIPSTSNISTCGGDGGGPLFVSHPEFPCQFLVIGIVSFGHTVCGNKDNPTVYTRINLYIDWIQRTVWANECALNSECIPIADCPFIRDNFNLIKRKPYCNLKGHGANVCCRKSSQNYTQPKYDGLPVARECKSYDSLPSLEKPLREGCHYESNIVGRVRAEPKEFPFVAMIYRKVGRKYIKFCVGTLISKMYVLTSADCFVYGENPNLVRLGELDYGTGTDDALTQDIEIKNIIPHHRYSATELLVYHDIALIELAREAIFNDYVRPACLSPADDNDFQQFVSADWPFSSHLHKMSLNRLDYDKCFEIFWRDRHEEGLNNRTKIICGGTLISKKYVLTSASTFRNKDHLANWVRLGDLDHDIYTDDALTQDIKTKNYVPHPQYYFSEQTFYHDIALIELATEAVFNDYVRPACLSLIDGNDFREFLSAGWGFDPSEPSTHLHKVRLDRLDDDKCFETIKRDPSEKGINNHTNMCMIPSTGGRGTCNGDGGGPLFLNHPDFPCQFVVVVSLSHQANECAPNSECLPIADCPLIRDNFNLIKRKPYCNLDHPGAHVCCRRSSQNYTEPKYVDFRVVRECRSYDDIPSLQNPIGAGCNYTSSFVGRVKAESKEFPFVAVIYNKRRETGGRLCSGALISKKYVLTSAYCFLASRPPPDSPVLYAKRTLGSKNQIVEISNEINL</sequence>
<evidence type="ECO:0000313" key="10">
    <source>
        <dbReference type="Proteomes" id="UP000092460"/>
    </source>
</evidence>
<keyword evidence="2" id="KW-0106">Calcium</keyword>
<keyword evidence="3" id="KW-0865">Zymogen</keyword>
<dbReference type="InterPro" id="IPR001254">
    <property type="entry name" value="Trypsin_dom"/>
</dbReference>
<dbReference type="EMBL" id="JXJN01017484">
    <property type="status" value="NOT_ANNOTATED_CDS"/>
    <property type="molecule type" value="Genomic_DNA"/>
</dbReference>
<evidence type="ECO:0000259" key="8">
    <source>
        <dbReference type="PROSITE" id="PS50240"/>
    </source>
</evidence>
<name>A0A1B0BNN2_9MUSC</name>
<dbReference type="STRING" id="67801.A0A1B0BNN2"/>
<dbReference type="EMBL" id="JXJN01017483">
    <property type="status" value="NOT_ANNOTATED_CDS"/>
    <property type="molecule type" value="Genomic_DNA"/>
</dbReference>
<dbReference type="InterPro" id="IPR001314">
    <property type="entry name" value="Peptidase_S1A"/>
</dbReference>
<proteinExistence type="inferred from homology"/>
<dbReference type="GO" id="GO:0004252">
    <property type="term" value="F:serine-type endopeptidase activity"/>
    <property type="evidence" value="ECO:0007669"/>
    <property type="project" value="InterPro"/>
</dbReference>
<protein>
    <recommendedName>
        <fullName evidence="8">Peptidase S1 domain-containing protein</fullName>
    </recommendedName>
</protein>
<organism evidence="9 10">
    <name type="scientific">Glossina palpalis gambiensis</name>
    <dbReference type="NCBI Taxonomy" id="67801"/>
    <lineage>
        <taxon>Eukaryota</taxon>
        <taxon>Metazoa</taxon>
        <taxon>Ecdysozoa</taxon>
        <taxon>Arthropoda</taxon>
        <taxon>Hexapoda</taxon>
        <taxon>Insecta</taxon>
        <taxon>Pterygota</taxon>
        <taxon>Neoptera</taxon>
        <taxon>Endopterygota</taxon>
        <taxon>Diptera</taxon>
        <taxon>Brachycera</taxon>
        <taxon>Muscomorpha</taxon>
        <taxon>Hippoboscoidea</taxon>
        <taxon>Glossinidae</taxon>
        <taxon>Glossina</taxon>
    </lineage>
</organism>
<dbReference type="EnsemblMetazoa" id="GPPI035723-RA">
    <property type="protein sequence ID" value="GPPI035723-PA"/>
    <property type="gene ID" value="GPPI035723"/>
</dbReference>
<feature type="domain" description="Peptidase S1" evidence="8">
    <location>
        <begin position="115"/>
        <end position="537"/>
    </location>
</feature>
<reference evidence="9" key="2">
    <citation type="submission" date="2020-05" db="UniProtKB">
        <authorList>
            <consortium name="EnsemblMetazoa"/>
        </authorList>
    </citation>
    <scope>IDENTIFICATION</scope>
    <source>
        <strain evidence="9">IAEA</strain>
    </source>
</reference>
<reference evidence="10" key="1">
    <citation type="submission" date="2015-01" db="EMBL/GenBank/DDBJ databases">
        <authorList>
            <person name="Aksoy S."/>
            <person name="Warren W."/>
            <person name="Wilson R.K."/>
        </authorList>
    </citation>
    <scope>NUCLEOTIDE SEQUENCE [LARGE SCALE GENOMIC DNA]</scope>
    <source>
        <strain evidence="10">IAEA</strain>
    </source>
</reference>
<dbReference type="CDD" id="cd00190">
    <property type="entry name" value="Tryp_SPc"/>
    <property type="match status" value="4"/>
</dbReference>
<dbReference type="VEuPathDB" id="VectorBase:GPPI035723"/>
<feature type="chain" id="PRO_5008405058" description="Peptidase S1 domain-containing protein" evidence="7">
    <location>
        <begin position="26"/>
        <end position="1516"/>
    </location>
</feature>
<evidence type="ECO:0000256" key="7">
    <source>
        <dbReference type="SAM" id="SignalP"/>
    </source>
</evidence>
<dbReference type="Proteomes" id="UP000092460">
    <property type="component" value="Unassembled WGS sequence"/>
</dbReference>
<dbReference type="InterPro" id="IPR009003">
    <property type="entry name" value="Peptidase_S1_PA"/>
</dbReference>
<keyword evidence="10" id="KW-1185">Reference proteome</keyword>
<dbReference type="Pfam" id="PF00089">
    <property type="entry name" value="Trypsin"/>
    <property type="match status" value="6"/>
</dbReference>
<comment type="similarity">
    <text evidence="6">Belongs to the peptidase S1 family. CLIP subfamily.</text>
</comment>
<feature type="domain" description="Peptidase S1" evidence="8">
    <location>
        <begin position="991"/>
        <end position="1355"/>
    </location>
</feature>
<evidence type="ECO:0000256" key="3">
    <source>
        <dbReference type="ARBA" id="ARBA00023145"/>
    </source>
</evidence>
<dbReference type="Gene3D" id="2.40.10.10">
    <property type="entry name" value="Trypsin-like serine proteases"/>
    <property type="match status" value="7"/>
</dbReference>
<keyword evidence="1 7" id="KW-0732">Signal</keyword>
<evidence type="ECO:0000313" key="9">
    <source>
        <dbReference type="EnsemblMetazoa" id="GPPI035723-PA"/>
    </source>
</evidence>
<evidence type="ECO:0000256" key="2">
    <source>
        <dbReference type="ARBA" id="ARBA00022837"/>
    </source>
</evidence>
<dbReference type="SMART" id="SM00020">
    <property type="entry name" value="Tryp_SPc"/>
    <property type="match status" value="4"/>
</dbReference>
<dbReference type="EMBL" id="JXJN01017485">
    <property type="status" value="NOT_ANNOTATED_CDS"/>
    <property type="molecule type" value="Genomic_DNA"/>
</dbReference>
<dbReference type="SUPFAM" id="SSF50494">
    <property type="entry name" value="Trypsin-like serine proteases"/>
    <property type="match status" value="6"/>
</dbReference>
<feature type="signal peptide" evidence="7">
    <location>
        <begin position="1"/>
        <end position="25"/>
    </location>
</feature>
<dbReference type="InterPro" id="IPR051487">
    <property type="entry name" value="Ser/Thr_Proteases_Immune/Dev"/>
</dbReference>
<dbReference type="PANTHER" id="PTHR24256">
    <property type="entry name" value="TRYPTASE-RELATED"/>
    <property type="match status" value="1"/>
</dbReference>
<evidence type="ECO:0000256" key="1">
    <source>
        <dbReference type="ARBA" id="ARBA00022729"/>
    </source>
</evidence>
<evidence type="ECO:0000256" key="6">
    <source>
        <dbReference type="ARBA" id="ARBA00024195"/>
    </source>
</evidence>
<evidence type="ECO:0000256" key="5">
    <source>
        <dbReference type="ARBA" id="ARBA00023180"/>
    </source>
</evidence>
<dbReference type="PROSITE" id="PS00134">
    <property type="entry name" value="TRYPSIN_HIS"/>
    <property type="match status" value="1"/>
</dbReference>
<keyword evidence="5" id="KW-0325">Glycoprotein</keyword>
<dbReference type="EMBL" id="JXJN01017482">
    <property type="status" value="NOT_ANNOTATED_CDS"/>
    <property type="molecule type" value="Genomic_DNA"/>
</dbReference>
<dbReference type="PROSITE" id="PS50240">
    <property type="entry name" value="TRYPSIN_DOM"/>
    <property type="match status" value="3"/>
</dbReference>
<keyword evidence="4" id="KW-1015">Disulfide bond</keyword>
<dbReference type="InterPro" id="IPR018114">
    <property type="entry name" value="TRYPSIN_HIS"/>
</dbReference>
<dbReference type="EMBL" id="JXJN01017480">
    <property type="status" value="NOT_ANNOTATED_CDS"/>
    <property type="molecule type" value="Genomic_DNA"/>
</dbReference>
<evidence type="ECO:0000256" key="4">
    <source>
        <dbReference type="ARBA" id="ARBA00023157"/>
    </source>
</evidence>
<dbReference type="GO" id="GO:0006508">
    <property type="term" value="P:proteolysis"/>
    <property type="evidence" value="ECO:0007669"/>
    <property type="project" value="InterPro"/>
</dbReference>
<accession>A0A1B0BNN2</accession>
<feature type="domain" description="Peptidase S1" evidence="8">
    <location>
        <begin position="660"/>
        <end position="904"/>
    </location>
</feature>
<dbReference type="EMBL" id="JXJN01017481">
    <property type="status" value="NOT_ANNOTATED_CDS"/>
    <property type="molecule type" value="Genomic_DNA"/>
</dbReference>